<dbReference type="Gene3D" id="3.60.40.10">
    <property type="entry name" value="PPM-type phosphatase domain"/>
    <property type="match status" value="1"/>
</dbReference>
<reference evidence="2" key="1">
    <citation type="submission" date="2020-11" db="EMBL/GenBank/DDBJ databases">
        <authorList>
            <person name="Tran Van P."/>
        </authorList>
    </citation>
    <scope>NUCLEOTIDE SEQUENCE</scope>
</reference>
<dbReference type="SUPFAM" id="SSF81606">
    <property type="entry name" value="PP2C-like"/>
    <property type="match status" value="1"/>
</dbReference>
<evidence type="ECO:0000313" key="2">
    <source>
        <dbReference type="EMBL" id="CAD7236987.1"/>
    </source>
</evidence>
<dbReference type="EMBL" id="OB683733">
    <property type="protein sequence ID" value="CAD7236987.1"/>
    <property type="molecule type" value="Genomic_DNA"/>
</dbReference>
<accession>A0A7R8WX71</accession>
<dbReference type="SUPFAM" id="SSF53300">
    <property type="entry name" value="vWA-like"/>
    <property type="match status" value="1"/>
</dbReference>
<dbReference type="Pfam" id="PF13672">
    <property type="entry name" value="PP2C_2"/>
    <property type="match status" value="1"/>
</dbReference>
<gene>
    <name evidence="2" type="ORF">CTOB1V02_LOCUS14802</name>
</gene>
<dbReference type="AlphaFoldDB" id="A0A7R8WX71"/>
<dbReference type="InterPro" id="IPR036457">
    <property type="entry name" value="PPM-type-like_dom_sf"/>
</dbReference>
<proteinExistence type="predicted"/>
<dbReference type="InterPro" id="IPR001932">
    <property type="entry name" value="PPM-type_phosphatase-like_dom"/>
</dbReference>
<name>A0A7R8WX71_9CRUS</name>
<evidence type="ECO:0000259" key="1">
    <source>
        <dbReference type="Pfam" id="PF13672"/>
    </source>
</evidence>
<protein>
    <recommendedName>
        <fullName evidence="1">PPM-type phosphatase domain-containing protein</fullName>
    </recommendedName>
</protein>
<dbReference type="GO" id="GO:0032991">
    <property type="term" value="C:protein-containing complex"/>
    <property type="evidence" value="ECO:0007669"/>
    <property type="project" value="UniProtKB-ARBA"/>
</dbReference>
<sequence>TLVLPTTANPAFVPNLTEQPFQSAESFYPPSLVAQADTPMGEAIHQGLAMVRQRKDEYRENGISYYRPWVFLITDGGPTDEWQSAAAAIREGEASKAFAFFAVGVQGANMEILQQISVKEPLMLDGLKFRDLFTLFRRSITIHSWNGSSIETAYRMGICVSWRTVSASTAGTAHIATGGVCQDSCLAFVESIPEHEPLLCIFVADGAGSATFGGSGAELAVETAASFFTKKCMLPEFGFYDELAVECVLAIRQAIGVHAENKELPVRDYACTFLGVISSSQGTLVMQIGDGGIVIDTGAGLCVPIIPMTGEYANMTYFITDDNAIEVLATEIYSEKLLKVAAFTDGIQRLALNMASNTPYEPFFTPFFRGLANATVEQEDHLQASLVQFLN</sequence>
<dbReference type="InterPro" id="IPR036465">
    <property type="entry name" value="vWFA_dom_sf"/>
</dbReference>
<feature type="non-terminal residue" evidence="2">
    <location>
        <position position="391"/>
    </location>
</feature>
<feature type="domain" description="PPM-type phosphatase" evidence="1">
    <location>
        <begin position="171"/>
        <end position="390"/>
    </location>
</feature>
<organism evidence="2">
    <name type="scientific">Cyprideis torosa</name>
    <dbReference type="NCBI Taxonomy" id="163714"/>
    <lineage>
        <taxon>Eukaryota</taxon>
        <taxon>Metazoa</taxon>
        <taxon>Ecdysozoa</taxon>
        <taxon>Arthropoda</taxon>
        <taxon>Crustacea</taxon>
        <taxon>Oligostraca</taxon>
        <taxon>Ostracoda</taxon>
        <taxon>Podocopa</taxon>
        <taxon>Podocopida</taxon>
        <taxon>Cytherocopina</taxon>
        <taxon>Cytheroidea</taxon>
        <taxon>Cytherideidae</taxon>
        <taxon>Cyprideis</taxon>
    </lineage>
</organism>
<dbReference type="Gene3D" id="3.40.50.410">
    <property type="entry name" value="von Willebrand factor, type A domain"/>
    <property type="match status" value="1"/>
</dbReference>
<feature type="non-terminal residue" evidence="2">
    <location>
        <position position="1"/>
    </location>
</feature>